<dbReference type="Proteomes" id="UP000006882">
    <property type="component" value="Chromosome G4"/>
</dbReference>
<reference evidence="1 2" key="1">
    <citation type="journal article" date="2013" name="Nat. Genet.">
        <title>The high-quality draft genome of peach (Prunus persica) identifies unique patterns of genetic diversity, domestication and genome evolution.</title>
        <authorList>
            <consortium name="International Peach Genome Initiative"/>
            <person name="Verde I."/>
            <person name="Abbott A.G."/>
            <person name="Scalabrin S."/>
            <person name="Jung S."/>
            <person name="Shu S."/>
            <person name="Marroni F."/>
            <person name="Zhebentyayeva T."/>
            <person name="Dettori M.T."/>
            <person name="Grimwood J."/>
            <person name="Cattonaro F."/>
            <person name="Zuccolo A."/>
            <person name="Rossini L."/>
            <person name="Jenkins J."/>
            <person name="Vendramin E."/>
            <person name="Meisel L.A."/>
            <person name="Decroocq V."/>
            <person name="Sosinski B."/>
            <person name="Prochnik S."/>
            <person name="Mitros T."/>
            <person name="Policriti A."/>
            <person name="Cipriani G."/>
            <person name="Dondini L."/>
            <person name="Ficklin S."/>
            <person name="Goodstein D.M."/>
            <person name="Xuan P."/>
            <person name="Del Fabbro C."/>
            <person name="Aramini V."/>
            <person name="Copetti D."/>
            <person name="Gonzalez S."/>
            <person name="Horner D.S."/>
            <person name="Falchi R."/>
            <person name="Lucas S."/>
            <person name="Mica E."/>
            <person name="Maldonado J."/>
            <person name="Lazzari B."/>
            <person name="Bielenberg D."/>
            <person name="Pirona R."/>
            <person name="Miculan M."/>
            <person name="Barakat A."/>
            <person name="Testolin R."/>
            <person name="Stella A."/>
            <person name="Tartarini S."/>
            <person name="Tonutti P."/>
            <person name="Arus P."/>
            <person name="Orellana A."/>
            <person name="Wells C."/>
            <person name="Main D."/>
            <person name="Vizzotto G."/>
            <person name="Silva H."/>
            <person name="Salamini F."/>
            <person name="Schmutz J."/>
            <person name="Morgante M."/>
            <person name="Rokhsar D.S."/>
        </authorList>
    </citation>
    <scope>NUCLEOTIDE SEQUENCE [LARGE SCALE GENOMIC DNA]</scope>
    <source>
        <strain evidence="2">cv. Nemared</strain>
    </source>
</reference>
<protein>
    <submittedName>
        <fullName evidence="1">Uncharacterized protein</fullName>
    </submittedName>
</protein>
<accession>A0A251PNW3</accession>
<proteinExistence type="predicted"/>
<sequence length="72" mass="8701">MEEEELMEHKLMNHEHLEFHFFLSLDHQGPHHSLLRHEGKIYRLVQNSPRSGMKVITPNCERIRTLHQVLHQ</sequence>
<dbReference type="AlphaFoldDB" id="A0A251PNW3"/>
<dbReference type="EMBL" id="CM007654">
    <property type="protein sequence ID" value="ONI13254.1"/>
    <property type="molecule type" value="Genomic_DNA"/>
</dbReference>
<gene>
    <name evidence="1" type="ORF">PRUPE_4G212000</name>
</gene>
<name>A0A251PNW3_PRUPE</name>
<organism evidence="1 2">
    <name type="scientific">Prunus persica</name>
    <name type="common">Peach</name>
    <name type="synonym">Amygdalus persica</name>
    <dbReference type="NCBI Taxonomy" id="3760"/>
    <lineage>
        <taxon>Eukaryota</taxon>
        <taxon>Viridiplantae</taxon>
        <taxon>Streptophyta</taxon>
        <taxon>Embryophyta</taxon>
        <taxon>Tracheophyta</taxon>
        <taxon>Spermatophyta</taxon>
        <taxon>Magnoliopsida</taxon>
        <taxon>eudicotyledons</taxon>
        <taxon>Gunneridae</taxon>
        <taxon>Pentapetalae</taxon>
        <taxon>rosids</taxon>
        <taxon>fabids</taxon>
        <taxon>Rosales</taxon>
        <taxon>Rosaceae</taxon>
        <taxon>Amygdaloideae</taxon>
        <taxon>Amygdaleae</taxon>
        <taxon>Prunus</taxon>
    </lineage>
</organism>
<keyword evidence="2" id="KW-1185">Reference proteome</keyword>
<evidence type="ECO:0000313" key="2">
    <source>
        <dbReference type="Proteomes" id="UP000006882"/>
    </source>
</evidence>
<evidence type="ECO:0000313" key="1">
    <source>
        <dbReference type="EMBL" id="ONI13254.1"/>
    </source>
</evidence>
<dbReference type="Gramene" id="ONI13254">
    <property type="protein sequence ID" value="ONI13254"/>
    <property type="gene ID" value="PRUPE_4G212000"/>
</dbReference>